<dbReference type="InterPro" id="IPR027417">
    <property type="entry name" value="P-loop_NTPase"/>
</dbReference>
<evidence type="ECO:0000313" key="3">
    <source>
        <dbReference type="Proteomes" id="UP001341135"/>
    </source>
</evidence>
<dbReference type="RefSeq" id="WP_338250411.1">
    <property type="nucleotide sequence ID" value="NZ_AP028907.1"/>
</dbReference>
<name>A0ABN6ZRD3_9CREN</name>
<evidence type="ECO:0000259" key="1">
    <source>
        <dbReference type="Pfam" id="PF13175"/>
    </source>
</evidence>
<dbReference type="Pfam" id="PF13175">
    <property type="entry name" value="AAA_15"/>
    <property type="match status" value="1"/>
</dbReference>
<keyword evidence="3" id="KW-1185">Reference proteome</keyword>
<reference evidence="2 3" key="1">
    <citation type="submission" date="2023-09" db="EMBL/GenBank/DDBJ databases">
        <title>Pyrofollis japonicus gen. nov. sp. nov., a novel member of the family Pyrodictiaceae isolated from the Iheya North hydrothermal field.</title>
        <authorList>
            <person name="Miyazaki U."/>
            <person name="Sanari M."/>
            <person name="Tame A."/>
            <person name="Kitajima M."/>
            <person name="Okamoto A."/>
            <person name="Sawayama S."/>
            <person name="Miyazaki J."/>
            <person name="Takai K."/>
            <person name="Nakagawa S."/>
        </authorList>
    </citation>
    <scope>NUCLEOTIDE SEQUENCE [LARGE SCALE GENOMIC DNA]</scope>
    <source>
        <strain evidence="2 3">AV2</strain>
    </source>
</reference>
<proteinExistence type="predicted"/>
<dbReference type="SUPFAM" id="SSF52540">
    <property type="entry name" value="P-loop containing nucleoside triphosphate hydrolases"/>
    <property type="match status" value="1"/>
</dbReference>
<feature type="domain" description="Endonuclease GajA/Old nuclease/RecF-like AAA" evidence="1">
    <location>
        <begin position="7"/>
        <end position="42"/>
    </location>
</feature>
<organism evidence="2 3">
    <name type="scientific">Pyrodictium abyssi</name>
    <dbReference type="NCBI Taxonomy" id="54256"/>
    <lineage>
        <taxon>Archaea</taxon>
        <taxon>Thermoproteota</taxon>
        <taxon>Thermoprotei</taxon>
        <taxon>Desulfurococcales</taxon>
        <taxon>Pyrodictiaceae</taxon>
        <taxon>Pyrodictium</taxon>
    </lineage>
</organism>
<dbReference type="GeneID" id="89290343"/>
<dbReference type="InterPro" id="IPR041685">
    <property type="entry name" value="AAA_GajA/Old/RecF-like"/>
</dbReference>
<gene>
    <name evidence="2" type="ORF">PABY_23400</name>
</gene>
<accession>A0ABN6ZRD3</accession>
<dbReference type="Proteomes" id="UP001341135">
    <property type="component" value="Chromosome"/>
</dbReference>
<dbReference type="EMBL" id="AP028907">
    <property type="protein sequence ID" value="BES82773.1"/>
    <property type="molecule type" value="Genomic_DNA"/>
</dbReference>
<sequence>MAERPLLRVKCFRGVKEAELELAPITIITGRNNAGKSSLLEAAAVAFTAPVHRLQLAEPGDAIGCIVVRKQLQGYGELVNDGCEKALIEAKYGRLLFRTRLLHPRRSWEAALFLAYETFTYARDGLEECLVQEAKGSDYVAAARLAAALAALFIDYLLLRAYDGYLQGKNTPLYPSKLYPKLY</sequence>
<dbReference type="Gene3D" id="3.40.50.300">
    <property type="entry name" value="P-loop containing nucleotide triphosphate hydrolases"/>
    <property type="match status" value="1"/>
</dbReference>
<protein>
    <recommendedName>
        <fullName evidence="1">Endonuclease GajA/Old nuclease/RecF-like AAA domain-containing protein</fullName>
    </recommendedName>
</protein>
<evidence type="ECO:0000313" key="2">
    <source>
        <dbReference type="EMBL" id="BES82773.1"/>
    </source>
</evidence>